<accession>A0A9Q3KYF3</accession>
<keyword evidence="3" id="KW-1185">Reference proteome</keyword>
<feature type="compositionally biased region" description="Polar residues" evidence="1">
    <location>
        <begin position="1"/>
        <end position="10"/>
    </location>
</feature>
<comment type="caution">
    <text evidence="2">The sequence shown here is derived from an EMBL/GenBank/DDBJ whole genome shotgun (WGS) entry which is preliminary data.</text>
</comment>
<feature type="region of interest" description="Disordered" evidence="1">
    <location>
        <begin position="1"/>
        <end position="23"/>
    </location>
</feature>
<protein>
    <submittedName>
        <fullName evidence="2">Uncharacterized protein</fullName>
    </submittedName>
</protein>
<dbReference type="EMBL" id="AVOT02139158">
    <property type="protein sequence ID" value="MBW0590593.1"/>
    <property type="molecule type" value="Genomic_DNA"/>
</dbReference>
<gene>
    <name evidence="2" type="ORF">O181_130308</name>
</gene>
<name>A0A9Q3KYF3_9BASI</name>
<organism evidence="2 3">
    <name type="scientific">Austropuccinia psidii MF-1</name>
    <dbReference type="NCBI Taxonomy" id="1389203"/>
    <lineage>
        <taxon>Eukaryota</taxon>
        <taxon>Fungi</taxon>
        <taxon>Dikarya</taxon>
        <taxon>Basidiomycota</taxon>
        <taxon>Pucciniomycotina</taxon>
        <taxon>Pucciniomycetes</taxon>
        <taxon>Pucciniales</taxon>
        <taxon>Sphaerophragmiaceae</taxon>
        <taxon>Austropuccinia</taxon>
    </lineage>
</organism>
<dbReference type="Proteomes" id="UP000765509">
    <property type="component" value="Unassembled WGS sequence"/>
</dbReference>
<evidence type="ECO:0000313" key="3">
    <source>
        <dbReference type="Proteomes" id="UP000765509"/>
    </source>
</evidence>
<proteinExistence type="predicted"/>
<sequence length="135" mass="15507">MTSGNQQRPPNQIRKHSPQLKGDSFHSSVNPILKVGGVVHIWYYIPLCTIFAQKFNDDAFRTDFHLSISWAQNTTPISKEDYSTHQSDNLWWKSEDSPRTPTTCICRILVGKLFRIIQKGKFSRDITAIQSLVKT</sequence>
<evidence type="ECO:0000256" key="1">
    <source>
        <dbReference type="SAM" id="MobiDB-lite"/>
    </source>
</evidence>
<reference evidence="2" key="1">
    <citation type="submission" date="2021-03" db="EMBL/GenBank/DDBJ databases">
        <title>Draft genome sequence of rust myrtle Austropuccinia psidii MF-1, a brazilian biotype.</title>
        <authorList>
            <person name="Quecine M.C."/>
            <person name="Pachon D.M.R."/>
            <person name="Bonatelli M.L."/>
            <person name="Correr F.H."/>
            <person name="Franceschini L.M."/>
            <person name="Leite T.F."/>
            <person name="Margarido G.R.A."/>
            <person name="Almeida C.A."/>
            <person name="Ferrarezi J.A."/>
            <person name="Labate C.A."/>
        </authorList>
    </citation>
    <scope>NUCLEOTIDE SEQUENCE</scope>
    <source>
        <strain evidence="2">MF-1</strain>
    </source>
</reference>
<evidence type="ECO:0000313" key="2">
    <source>
        <dbReference type="EMBL" id="MBW0590593.1"/>
    </source>
</evidence>
<dbReference type="AlphaFoldDB" id="A0A9Q3KYF3"/>